<dbReference type="OrthoDB" id="255821at2"/>
<dbReference type="SMART" id="SM00028">
    <property type="entry name" value="TPR"/>
    <property type="match status" value="2"/>
</dbReference>
<dbReference type="InterPro" id="IPR011990">
    <property type="entry name" value="TPR-like_helical_dom_sf"/>
</dbReference>
<dbReference type="RefSeq" id="WP_142888438.1">
    <property type="nucleotide sequence ID" value="NZ_VIKR01000001.1"/>
</dbReference>
<keyword evidence="7" id="KW-1185">Reference proteome</keyword>
<keyword evidence="2 3" id="KW-0802">TPR repeat</keyword>
<accession>A0A545TIP4</accession>
<comment type="caution">
    <text evidence="6">The sequence shown here is derived from an EMBL/GenBank/DDBJ whole genome shotgun (WGS) entry which is preliminary data.</text>
</comment>
<feature type="domain" description="Ancillary SecYEG translocon subunit/Cell division coordinator CpoB TPR" evidence="5">
    <location>
        <begin position="91"/>
        <end position="189"/>
    </location>
</feature>
<evidence type="ECO:0000256" key="2">
    <source>
        <dbReference type="ARBA" id="ARBA00022803"/>
    </source>
</evidence>
<evidence type="ECO:0000256" key="3">
    <source>
        <dbReference type="PROSITE-ProRule" id="PRU00339"/>
    </source>
</evidence>
<dbReference type="SUPFAM" id="SSF48452">
    <property type="entry name" value="TPR-like"/>
    <property type="match status" value="1"/>
</dbReference>
<dbReference type="PANTHER" id="PTHR44943:SF8">
    <property type="entry name" value="TPR REPEAT-CONTAINING PROTEIN MJ0263"/>
    <property type="match status" value="1"/>
</dbReference>
<feature type="repeat" description="TPR" evidence="3">
    <location>
        <begin position="119"/>
        <end position="152"/>
    </location>
</feature>
<dbReference type="PROSITE" id="PS50005">
    <property type="entry name" value="TPR"/>
    <property type="match status" value="1"/>
</dbReference>
<name>A0A545TIP4_9GAMM</name>
<dbReference type="Proteomes" id="UP000317839">
    <property type="component" value="Unassembled WGS sequence"/>
</dbReference>
<sequence length="240" mass="26991">MKWFSDPMTLPKLNKTLKLNLLVIGTLITVGCASVDKQSLPEPIEADQEQTDPTAVAQDGGQPGQTVSSLPMVEDPMKVDLPLELIKAYDEAKSLFAAKNIEGAINKLKQTQQAFPQESGPSYRIARIYLQEKQYEKALEAVESSVFVNPKNYYAQNLKGVILREMGKFEEAKTAYLASLEAYPRHAQTHLNLGILADIYQYDLALALKHYQYYLELIQSEDKKVSGWVIDLKRRIPQGN</sequence>
<proteinExistence type="predicted"/>
<keyword evidence="1" id="KW-0677">Repeat</keyword>
<reference evidence="6 7" key="1">
    <citation type="submission" date="2019-06" db="EMBL/GenBank/DDBJ databases">
        <title>Draft genome of Aliikangiella marina GYP-15.</title>
        <authorList>
            <person name="Wang G."/>
        </authorList>
    </citation>
    <scope>NUCLEOTIDE SEQUENCE [LARGE SCALE GENOMIC DNA]</scope>
    <source>
        <strain evidence="6 7">GYP-15</strain>
    </source>
</reference>
<dbReference type="InterPro" id="IPR018704">
    <property type="entry name" value="SecYEG/CpoB_TPR"/>
</dbReference>
<organism evidence="6 7">
    <name type="scientific">Aliikangiella marina</name>
    <dbReference type="NCBI Taxonomy" id="1712262"/>
    <lineage>
        <taxon>Bacteria</taxon>
        <taxon>Pseudomonadati</taxon>
        <taxon>Pseudomonadota</taxon>
        <taxon>Gammaproteobacteria</taxon>
        <taxon>Oceanospirillales</taxon>
        <taxon>Pleioneaceae</taxon>
        <taxon>Aliikangiella</taxon>
    </lineage>
</organism>
<evidence type="ECO:0000313" key="7">
    <source>
        <dbReference type="Proteomes" id="UP000317839"/>
    </source>
</evidence>
<dbReference type="Pfam" id="PF09976">
    <property type="entry name" value="TPR_21"/>
    <property type="match status" value="1"/>
</dbReference>
<dbReference type="PANTHER" id="PTHR44943">
    <property type="entry name" value="CELLULOSE SYNTHASE OPERON PROTEIN C"/>
    <property type="match status" value="1"/>
</dbReference>
<dbReference type="Gene3D" id="1.25.40.10">
    <property type="entry name" value="Tetratricopeptide repeat domain"/>
    <property type="match status" value="1"/>
</dbReference>
<dbReference type="InterPro" id="IPR051685">
    <property type="entry name" value="Ycf3/AcsC/BcsC/TPR_MFPF"/>
</dbReference>
<evidence type="ECO:0000256" key="4">
    <source>
        <dbReference type="SAM" id="MobiDB-lite"/>
    </source>
</evidence>
<evidence type="ECO:0000256" key="1">
    <source>
        <dbReference type="ARBA" id="ARBA00022737"/>
    </source>
</evidence>
<protein>
    <submittedName>
        <fullName evidence="6">Tetratricopeptide repeat protein</fullName>
    </submittedName>
</protein>
<feature type="region of interest" description="Disordered" evidence="4">
    <location>
        <begin position="45"/>
        <end position="70"/>
    </location>
</feature>
<gene>
    <name evidence="6" type="ORF">FLL45_03750</name>
</gene>
<dbReference type="InterPro" id="IPR019734">
    <property type="entry name" value="TPR_rpt"/>
</dbReference>
<dbReference type="EMBL" id="VIKR01000001">
    <property type="protein sequence ID" value="TQV77078.1"/>
    <property type="molecule type" value="Genomic_DNA"/>
</dbReference>
<evidence type="ECO:0000259" key="5">
    <source>
        <dbReference type="Pfam" id="PF09976"/>
    </source>
</evidence>
<dbReference type="AlphaFoldDB" id="A0A545TIP4"/>
<dbReference type="PROSITE" id="PS51257">
    <property type="entry name" value="PROKAR_LIPOPROTEIN"/>
    <property type="match status" value="1"/>
</dbReference>
<evidence type="ECO:0000313" key="6">
    <source>
        <dbReference type="EMBL" id="TQV77078.1"/>
    </source>
</evidence>